<keyword evidence="2 7" id="KW-0812">Transmembrane</keyword>
<keyword evidence="5 7" id="KW-0472">Membrane</keyword>
<dbReference type="Proteomes" id="UP001139887">
    <property type="component" value="Unassembled WGS sequence"/>
</dbReference>
<organism evidence="9 10">
    <name type="scientific">Coemansia brasiliensis</name>
    <dbReference type="NCBI Taxonomy" id="2650707"/>
    <lineage>
        <taxon>Eukaryota</taxon>
        <taxon>Fungi</taxon>
        <taxon>Fungi incertae sedis</taxon>
        <taxon>Zoopagomycota</taxon>
        <taxon>Kickxellomycotina</taxon>
        <taxon>Kickxellomycetes</taxon>
        <taxon>Kickxellales</taxon>
        <taxon>Kickxellaceae</taxon>
        <taxon>Coemansia</taxon>
    </lineage>
</organism>
<proteinExistence type="predicted"/>
<dbReference type="PANTHER" id="PTHR31323:SF1">
    <property type="entry name" value="MECHANOSENSITIVE ION CHANNEL PROTEIN"/>
    <property type="match status" value="1"/>
</dbReference>
<evidence type="ECO:0000256" key="4">
    <source>
        <dbReference type="ARBA" id="ARBA00022989"/>
    </source>
</evidence>
<keyword evidence="3" id="KW-0106">Calcium</keyword>
<protein>
    <recommendedName>
        <fullName evidence="8">EF-hand domain-containing protein</fullName>
    </recommendedName>
</protein>
<dbReference type="InterPro" id="IPR006685">
    <property type="entry name" value="MscS_channel_2nd"/>
</dbReference>
<evidence type="ECO:0000256" key="3">
    <source>
        <dbReference type="ARBA" id="ARBA00022837"/>
    </source>
</evidence>
<evidence type="ECO:0000313" key="9">
    <source>
        <dbReference type="EMBL" id="KAJ2848130.1"/>
    </source>
</evidence>
<feature type="compositionally biased region" description="Polar residues" evidence="6">
    <location>
        <begin position="297"/>
        <end position="313"/>
    </location>
</feature>
<reference evidence="9" key="1">
    <citation type="submission" date="2022-07" db="EMBL/GenBank/DDBJ databases">
        <title>Phylogenomic reconstructions and comparative analyses of Kickxellomycotina fungi.</title>
        <authorList>
            <person name="Reynolds N.K."/>
            <person name="Stajich J.E."/>
            <person name="Barry K."/>
            <person name="Grigoriev I.V."/>
            <person name="Crous P."/>
            <person name="Smith M.E."/>
        </authorList>
    </citation>
    <scope>NUCLEOTIDE SEQUENCE</scope>
    <source>
        <strain evidence="9">NRRL 1566</strain>
    </source>
</reference>
<dbReference type="EMBL" id="JANBUW010000208">
    <property type="protein sequence ID" value="KAJ2848130.1"/>
    <property type="molecule type" value="Genomic_DNA"/>
</dbReference>
<keyword evidence="10" id="KW-1185">Reference proteome</keyword>
<feature type="transmembrane region" description="Helical" evidence="7">
    <location>
        <begin position="90"/>
        <end position="113"/>
    </location>
</feature>
<dbReference type="SUPFAM" id="SSF50182">
    <property type="entry name" value="Sm-like ribonucleoproteins"/>
    <property type="match status" value="1"/>
</dbReference>
<dbReference type="Gene3D" id="1.10.238.10">
    <property type="entry name" value="EF-hand"/>
    <property type="match status" value="1"/>
</dbReference>
<keyword evidence="4 7" id="KW-1133">Transmembrane helix</keyword>
<feature type="transmembrane region" description="Helical" evidence="7">
    <location>
        <begin position="150"/>
        <end position="175"/>
    </location>
</feature>
<dbReference type="InterPro" id="IPR018247">
    <property type="entry name" value="EF_Hand_1_Ca_BS"/>
</dbReference>
<dbReference type="PROSITE" id="PS00018">
    <property type="entry name" value="EF_HAND_1"/>
    <property type="match status" value="1"/>
</dbReference>
<dbReference type="InterPro" id="IPR010920">
    <property type="entry name" value="LSM_dom_sf"/>
</dbReference>
<feature type="compositionally biased region" description="Gly residues" evidence="6">
    <location>
        <begin position="760"/>
        <end position="770"/>
    </location>
</feature>
<evidence type="ECO:0000313" key="10">
    <source>
        <dbReference type="Proteomes" id="UP001139887"/>
    </source>
</evidence>
<dbReference type="InterPro" id="IPR058650">
    <property type="entry name" value="Msy1/2-like"/>
</dbReference>
<accession>A0A9W8I5C3</accession>
<sequence>MPNIKFTNEDERRNSAVINMTSAGTGNEKSSTNMHRSEYSSSTLAMPMPDIPMSMQDDFNWDEYTEDGEADKEKDEGAREVRGFWRLHPLLRSLCIMLGGGIILIIPVIGVMASHPDLPFRDTLDENAPNHQNDYNLQCVARSFALLTAIWVSGVFIYHLVDLIPDGVIRVWRLFKGKRGLEKLKDRLQLFVSIKLYIKLIVNSATSLVCFVIMFPAASYRFTGKLEDGNSSWDQVLFQINVVIFFACIIIAVEKLILKITATRFHRSAYKDRIEQQTYASWVLDHLNRSREDDSARNTPHMESNISTFSTGGNDAGESRKDLLNNSAGPYGDNDEKNRGISELNTPPPLKERSSSSFWRRSTFSSNRPKHGKKPSKSFASRLWNIRDMAMDGGIDMNSNQYASRLARKLFMALHGDRDYLIVDDFLPYFEKEEDAIKAFEFFDRDNNGDISKREMRDRVILIYKERRQLLAALGDMSQVVGKLDMLLTVFALIVVIIIALMVFGLDALKSLATLGTLILGWSFVFGGSMKNLLECVIFLFQVHPYDVGDMVVIATETMTVHKLRLLSTIFFKSDGTYAIYPNAQLATMKIENLQRSKPQSESIVISFDYTTPSNKIYELRDRMNAYVEDHPRELIAPVGFSINALENSNRIAINVGINYKDSWQEWGKRFDTKTRFAFALRETMVELGMTYALPLQPVSMVPQPPSYEDVHPKPESSRNAGGRGLSDDDDDDDIFGPSNTNMNRRERRIIDHQSHATSQGGGGGNGDNSGGAAAAASTAAAGAIIASAI</sequence>
<evidence type="ECO:0000256" key="1">
    <source>
        <dbReference type="ARBA" id="ARBA00004370"/>
    </source>
</evidence>
<dbReference type="GO" id="GO:0005509">
    <property type="term" value="F:calcium ion binding"/>
    <property type="evidence" value="ECO:0007669"/>
    <property type="project" value="InterPro"/>
</dbReference>
<dbReference type="PROSITE" id="PS50222">
    <property type="entry name" value="EF_HAND_2"/>
    <property type="match status" value="1"/>
</dbReference>
<feature type="transmembrane region" description="Helical" evidence="7">
    <location>
        <begin position="486"/>
        <end position="506"/>
    </location>
</feature>
<evidence type="ECO:0000256" key="5">
    <source>
        <dbReference type="ARBA" id="ARBA00023136"/>
    </source>
</evidence>
<comment type="caution">
    <text evidence="9">The sequence shown here is derived from an EMBL/GenBank/DDBJ whole genome shotgun (WGS) entry which is preliminary data.</text>
</comment>
<feature type="compositionally biased region" description="Polar residues" evidence="6">
    <location>
        <begin position="16"/>
        <end position="38"/>
    </location>
</feature>
<dbReference type="InterPro" id="IPR011992">
    <property type="entry name" value="EF-hand-dom_pair"/>
</dbReference>
<gene>
    <name evidence="9" type="ORF">IWW36_003482</name>
</gene>
<name>A0A9W8I5C3_9FUNG</name>
<dbReference type="GO" id="GO:0005262">
    <property type="term" value="F:calcium channel activity"/>
    <property type="evidence" value="ECO:0007669"/>
    <property type="project" value="TreeGrafter"/>
</dbReference>
<comment type="subcellular location">
    <subcellularLocation>
        <location evidence="1">Membrane</location>
    </subcellularLocation>
</comment>
<feature type="transmembrane region" description="Helical" evidence="7">
    <location>
        <begin position="196"/>
        <end position="218"/>
    </location>
</feature>
<dbReference type="SUPFAM" id="SSF47473">
    <property type="entry name" value="EF-hand"/>
    <property type="match status" value="1"/>
</dbReference>
<feature type="compositionally biased region" description="Low complexity" evidence="6">
    <location>
        <begin position="355"/>
        <end position="367"/>
    </location>
</feature>
<feature type="transmembrane region" description="Helical" evidence="7">
    <location>
        <begin position="238"/>
        <end position="258"/>
    </location>
</feature>
<feature type="transmembrane region" description="Helical" evidence="7">
    <location>
        <begin position="512"/>
        <end position="530"/>
    </location>
</feature>
<evidence type="ECO:0000256" key="2">
    <source>
        <dbReference type="ARBA" id="ARBA00022692"/>
    </source>
</evidence>
<dbReference type="PANTHER" id="PTHR31323">
    <property type="entry name" value="MECHANOSENSITIVE ION CHANNEL PROTEIN MSY2"/>
    <property type="match status" value="1"/>
</dbReference>
<dbReference type="InterPro" id="IPR002048">
    <property type="entry name" value="EF_hand_dom"/>
</dbReference>
<dbReference type="InterPro" id="IPR023408">
    <property type="entry name" value="MscS_beta-dom_sf"/>
</dbReference>
<dbReference type="Pfam" id="PF00924">
    <property type="entry name" value="MS_channel_2nd"/>
    <property type="match status" value="1"/>
</dbReference>
<dbReference type="AlphaFoldDB" id="A0A9W8I5C3"/>
<dbReference type="GO" id="GO:0006874">
    <property type="term" value="P:intracellular calcium ion homeostasis"/>
    <property type="evidence" value="ECO:0007669"/>
    <property type="project" value="TreeGrafter"/>
</dbReference>
<evidence type="ECO:0000256" key="6">
    <source>
        <dbReference type="SAM" id="MobiDB-lite"/>
    </source>
</evidence>
<feature type="domain" description="EF-hand" evidence="8">
    <location>
        <begin position="431"/>
        <end position="466"/>
    </location>
</feature>
<evidence type="ECO:0000256" key="7">
    <source>
        <dbReference type="SAM" id="Phobius"/>
    </source>
</evidence>
<feature type="region of interest" description="Disordered" evidence="6">
    <location>
        <begin position="1"/>
        <end position="38"/>
    </location>
</feature>
<dbReference type="OrthoDB" id="544685at2759"/>
<dbReference type="GO" id="GO:0016020">
    <property type="term" value="C:membrane"/>
    <property type="evidence" value="ECO:0007669"/>
    <property type="project" value="UniProtKB-SubCell"/>
</dbReference>
<dbReference type="Pfam" id="PF25886">
    <property type="entry name" value="Msy1"/>
    <property type="match status" value="1"/>
</dbReference>
<evidence type="ECO:0000259" key="8">
    <source>
        <dbReference type="PROSITE" id="PS50222"/>
    </source>
</evidence>
<dbReference type="Gene3D" id="2.30.30.60">
    <property type="match status" value="1"/>
</dbReference>
<feature type="region of interest" description="Disordered" evidence="6">
    <location>
        <begin position="703"/>
        <end position="778"/>
    </location>
</feature>
<feature type="region of interest" description="Disordered" evidence="6">
    <location>
        <begin position="293"/>
        <end position="377"/>
    </location>
</feature>